<sequence length="65" mass="7790">MFREDREEETEFVTISYWPDVEAMATFTGDDPHKIHHLPRDEEFLVELPERVTVMQILVNQLSRD</sequence>
<evidence type="ECO:0008006" key="3">
    <source>
        <dbReference type="Google" id="ProtNLM"/>
    </source>
</evidence>
<accession>A0ABN8JEF0</accession>
<comment type="caution">
    <text evidence="1">The sequence shown here is derived from an EMBL/GenBank/DDBJ whole genome shotgun (WGS) entry which is preliminary data.</text>
</comment>
<keyword evidence="2" id="KW-1185">Reference proteome</keyword>
<organism evidence="1 2">
    <name type="scientific">Mesorhizobium escarrei</name>
    <dbReference type="NCBI Taxonomy" id="666018"/>
    <lineage>
        <taxon>Bacteria</taxon>
        <taxon>Pseudomonadati</taxon>
        <taxon>Pseudomonadota</taxon>
        <taxon>Alphaproteobacteria</taxon>
        <taxon>Hyphomicrobiales</taxon>
        <taxon>Phyllobacteriaceae</taxon>
        <taxon>Mesorhizobium</taxon>
    </lineage>
</organism>
<dbReference type="InterPro" id="IPR011008">
    <property type="entry name" value="Dimeric_a/b-barrel"/>
</dbReference>
<gene>
    <name evidence="1" type="ORF">MES5069_130113</name>
</gene>
<reference evidence="1 2" key="1">
    <citation type="submission" date="2022-03" db="EMBL/GenBank/DDBJ databases">
        <authorList>
            <person name="Brunel B."/>
        </authorList>
    </citation>
    <scope>NUCLEOTIDE SEQUENCE [LARGE SCALE GENOMIC DNA]</scope>
    <source>
        <strain evidence="1">STM5069sample</strain>
    </source>
</reference>
<evidence type="ECO:0000313" key="2">
    <source>
        <dbReference type="Proteomes" id="UP001153050"/>
    </source>
</evidence>
<dbReference type="Proteomes" id="UP001153050">
    <property type="component" value="Unassembled WGS sequence"/>
</dbReference>
<name>A0ABN8JEF0_9HYPH</name>
<dbReference type="EMBL" id="CAKXZT010000035">
    <property type="protein sequence ID" value="CAH2396218.1"/>
    <property type="molecule type" value="Genomic_DNA"/>
</dbReference>
<evidence type="ECO:0000313" key="1">
    <source>
        <dbReference type="EMBL" id="CAH2396218.1"/>
    </source>
</evidence>
<protein>
    <recommendedName>
        <fullName evidence="3">ABM domain-containing protein</fullName>
    </recommendedName>
</protein>
<proteinExistence type="predicted"/>
<dbReference type="SUPFAM" id="SSF54909">
    <property type="entry name" value="Dimeric alpha+beta barrel"/>
    <property type="match status" value="1"/>
</dbReference>